<evidence type="ECO:0000313" key="2">
    <source>
        <dbReference type="Proteomes" id="UP000766629"/>
    </source>
</evidence>
<sequence>MTGTLQPLQLPAAEQILLEQMKQNQGLILDLHPLLDLLQEPEREDLSLTKALLTTIQQVLESQNLCLRQLNSNQKMLEETDRKIDRILRVLNLPLE</sequence>
<organism evidence="1 2">
    <name type="scientific">Leisingera daeponensis</name>
    <dbReference type="NCBI Taxonomy" id="405746"/>
    <lineage>
        <taxon>Bacteria</taxon>
        <taxon>Pseudomonadati</taxon>
        <taxon>Pseudomonadota</taxon>
        <taxon>Alphaproteobacteria</taxon>
        <taxon>Rhodobacterales</taxon>
        <taxon>Roseobacteraceae</taxon>
        <taxon>Leisingera</taxon>
    </lineage>
</organism>
<accession>A0ABS7NJF1</accession>
<reference evidence="1 2" key="1">
    <citation type="submission" date="2021-06" db="EMBL/GenBank/DDBJ databases">
        <title>50 bacteria genomes isolated from Dapeng, Shenzhen, China.</title>
        <authorList>
            <person name="Zheng W."/>
            <person name="Yu S."/>
            <person name="Huang Y."/>
        </authorList>
    </citation>
    <scope>NUCLEOTIDE SEQUENCE [LARGE SCALE GENOMIC DNA]</scope>
    <source>
        <strain evidence="1 2">DP1N14-2</strain>
    </source>
</reference>
<protein>
    <submittedName>
        <fullName evidence="1">Uncharacterized protein</fullName>
    </submittedName>
</protein>
<gene>
    <name evidence="1" type="ORF">KUV26_17970</name>
</gene>
<comment type="caution">
    <text evidence="1">The sequence shown here is derived from an EMBL/GenBank/DDBJ whole genome shotgun (WGS) entry which is preliminary data.</text>
</comment>
<evidence type="ECO:0000313" key="1">
    <source>
        <dbReference type="EMBL" id="MBY6141329.1"/>
    </source>
</evidence>
<dbReference type="Proteomes" id="UP000766629">
    <property type="component" value="Unassembled WGS sequence"/>
</dbReference>
<dbReference type="RefSeq" id="WP_222509403.1">
    <property type="nucleotide sequence ID" value="NZ_JAHVJA010000009.1"/>
</dbReference>
<name>A0ABS7NJF1_9RHOB</name>
<keyword evidence="2" id="KW-1185">Reference proteome</keyword>
<dbReference type="EMBL" id="JAHVJA010000009">
    <property type="protein sequence ID" value="MBY6141329.1"/>
    <property type="molecule type" value="Genomic_DNA"/>
</dbReference>
<proteinExistence type="predicted"/>